<evidence type="ECO:0000256" key="2">
    <source>
        <dbReference type="ARBA" id="ARBA00022723"/>
    </source>
</evidence>
<keyword evidence="2" id="KW-0479">Metal-binding</keyword>
<dbReference type="GO" id="GO:0010506">
    <property type="term" value="P:regulation of autophagy"/>
    <property type="evidence" value="ECO:0007669"/>
    <property type="project" value="InterPro"/>
</dbReference>
<feature type="signal peptide" evidence="6">
    <location>
        <begin position="1"/>
        <end position="17"/>
    </location>
</feature>
<sequence>MKTAGAIALVTLGCANAFVIPAGRTVVRAETARAAEKINTIEFELDKPKVVTMDSVDAGGKKVYCRCWKSGTFPLCDGAHVKHNEATGDNVGPLIVSGPKKE</sequence>
<dbReference type="SMART" id="SM00704">
    <property type="entry name" value="ZnF_CDGSH"/>
    <property type="match status" value="1"/>
</dbReference>
<dbReference type="OMA" id="GKAVYCR"/>
<keyword evidence="9" id="KW-1185">Reference proteome</keyword>
<dbReference type="eggNOG" id="KOG3461">
    <property type="taxonomic scope" value="Eukaryota"/>
</dbReference>
<evidence type="ECO:0000256" key="5">
    <source>
        <dbReference type="ARBA" id="ARBA00034078"/>
    </source>
</evidence>
<dbReference type="OrthoDB" id="449252at2759"/>
<dbReference type="GO" id="GO:0046872">
    <property type="term" value="F:metal ion binding"/>
    <property type="evidence" value="ECO:0007669"/>
    <property type="project" value="UniProtKB-KW"/>
</dbReference>
<gene>
    <name evidence="8" type="primary">CisD</name>
    <name evidence="8" type="ORF">Esi_0052_0037</name>
</gene>
<proteinExistence type="predicted"/>
<evidence type="ECO:0000256" key="4">
    <source>
        <dbReference type="ARBA" id="ARBA00023014"/>
    </source>
</evidence>
<dbReference type="FunFam" id="3.40.5.90:FF:000001">
    <property type="entry name" value="CDGSH iron-sulfur domain-containing protein 1"/>
    <property type="match status" value="1"/>
</dbReference>
<dbReference type="PANTHER" id="PTHR13680">
    <property type="entry name" value="CDGSH IRON-SULFUR DOMAIN-CONTAINING PROTEIN 1"/>
    <property type="match status" value="1"/>
</dbReference>
<organism evidence="8 9">
    <name type="scientific">Ectocarpus siliculosus</name>
    <name type="common">Brown alga</name>
    <name type="synonym">Conferva siliculosa</name>
    <dbReference type="NCBI Taxonomy" id="2880"/>
    <lineage>
        <taxon>Eukaryota</taxon>
        <taxon>Sar</taxon>
        <taxon>Stramenopiles</taxon>
        <taxon>Ochrophyta</taxon>
        <taxon>PX clade</taxon>
        <taxon>Phaeophyceae</taxon>
        <taxon>Ectocarpales</taxon>
        <taxon>Ectocarpaceae</taxon>
        <taxon>Ectocarpus</taxon>
    </lineage>
</organism>
<name>D8LP22_ECTSI</name>
<protein>
    <submittedName>
        <fullName evidence="8">CDGSH iron sulfur domain-containing protein</fullName>
    </submittedName>
</protein>
<dbReference type="EMBL" id="FN648730">
    <property type="protein sequence ID" value="CBN80293.1"/>
    <property type="molecule type" value="Genomic_DNA"/>
</dbReference>
<feature type="chain" id="PRO_5003117362" evidence="6">
    <location>
        <begin position="18"/>
        <end position="102"/>
    </location>
</feature>
<dbReference type="EMBL" id="FN649741">
    <property type="protein sequence ID" value="CBN80293.1"/>
    <property type="molecule type" value="Genomic_DNA"/>
</dbReference>
<dbReference type="STRING" id="2880.D8LP22"/>
<dbReference type="InterPro" id="IPR045131">
    <property type="entry name" value="CISD1/2"/>
</dbReference>
<keyword evidence="3" id="KW-0408">Iron</keyword>
<dbReference type="InterPro" id="IPR042216">
    <property type="entry name" value="MitoNEET_CISD"/>
</dbReference>
<keyword evidence="6" id="KW-0732">Signal</keyword>
<evidence type="ECO:0000313" key="8">
    <source>
        <dbReference type="EMBL" id="CBN80293.1"/>
    </source>
</evidence>
<evidence type="ECO:0000256" key="3">
    <source>
        <dbReference type="ARBA" id="ARBA00023004"/>
    </source>
</evidence>
<dbReference type="InParanoid" id="D8LP22"/>
<dbReference type="Proteomes" id="UP000002630">
    <property type="component" value="Linkage Group LG16"/>
</dbReference>
<feature type="domain" description="Iron-binding zinc finger CDGSH type" evidence="7">
    <location>
        <begin position="49"/>
        <end position="86"/>
    </location>
</feature>
<evidence type="ECO:0000256" key="6">
    <source>
        <dbReference type="SAM" id="SignalP"/>
    </source>
</evidence>
<evidence type="ECO:0000313" key="9">
    <source>
        <dbReference type="Proteomes" id="UP000002630"/>
    </source>
</evidence>
<evidence type="ECO:0000259" key="7">
    <source>
        <dbReference type="SMART" id="SM00704"/>
    </source>
</evidence>
<accession>D8LP22</accession>
<keyword evidence="4" id="KW-0411">Iron-sulfur</keyword>
<dbReference type="PANTHER" id="PTHR13680:SF5">
    <property type="entry name" value="CDGSH IRON-SULFUR DOMAIN-CONTAINING PROTEIN 1"/>
    <property type="match status" value="1"/>
</dbReference>
<dbReference type="AlphaFoldDB" id="D8LP22"/>
<reference evidence="8 9" key="1">
    <citation type="journal article" date="2010" name="Nature">
        <title>The Ectocarpus genome and the independent evolution of multicellularity in brown algae.</title>
        <authorList>
            <person name="Cock J.M."/>
            <person name="Sterck L."/>
            <person name="Rouze P."/>
            <person name="Scornet D."/>
            <person name="Allen A.E."/>
            <person name="Amoutzias G."/>
            <person name="Anthouard V."/>
            <person name="Artiguenave F."/>
            <person name="Aury J.M."/>
            <person name="Badger J.H."/>
            <person name="Beszteri B."/>
            <person name="Billiau K."/>
            <person name="Bonnet E."/>
            <person name="Bothwell J.H."/>
            <person name="Bowler C."/>
            <person name="Boyen C."/>
            <person name="Brownlee C."/>
            <person name="Carrano C.J."/>
            <person name="Charrier B."/>
            <person name="Cho G.Y."/>
            <person name="Coelho S.M."/>
            <person name="Collen J."/>
            <person name="Corre E."/>
            <person name="Da Silva C."/>
            <person name="Delage L."/>
            <person name="Delaroque N."/>
            <person name="Dittami S.M."/>
            <person name="Doulbeau S."/>
            <person name="Elias M."/>
            <person name="Farnham G."/>
            <person name="Gachon C.M."/>
            <person name="Gschloessl B."/>
            <person name="Heesch S."/>
            <person name="Jabbari K."/>
            <person name="Jubin C."/>
            <person name="Kawai H."/>
            <person name="Kimura K."/>
            <person name="Kloareg B."/>
            <person name="Kupper F.C."/>
            <person name="Lang D."/>
            <person name="Le Bail A."/>
            <person name="Leblanc C."/>
            <person name="Lerouge P."/>
            <person name="Lohr M."/>
            <person name="Lopez P.J."/>
            <person name="Martens C."/>
            <person name="Maumus F."/>
            <person name="Michel G."/>
            <person name="Miranda-Saavedra D."/>
            <person name="Morales J."/>
            <person name="Moreau H."/>
            <person name="Motomura T."/>
            <person name="Nagasato C."/>
            <person name="Napoli C.A."/>
            <person name="Nelson D.R."/>
            <person name="Nyvall-Collen P."/>
            <person name="Peters A.F."/>
            <person name="Pommier C."/>
            <person name="Potin P."/>
            <person name="Poulain J."/>
            <person name="Quesneville H."/>
            <person name="Read B."/>
            <person name="Rensing S.A."/>
            <person name="Ritter A."/>
            <person name="Rousvoal S."/>
            <person name="Samanta M."/>
            <person name="Samson G."/>
            <person name="Schroeder D.C."/>
            <person name="Segurens B."/>
            <person name="Strittmatter M."/>
            <person name="Tonon T."/>
            <person name="Tregear J.W."/>
            <person name="Valentin K."/>
            <person name="von Dassow P."/>
            <person name="Yamagishi T."/>
            <person name="Van de Peer Y."/>
            <person name="Wincker P."/>
        </authorList>
    </citation>
    <scope>NUCLEOTIDE SEQUENCE [LARGE SCALE GENOMIC DNA]</scope>
    <source>
        <strain evidence="9">Ec32 / CCAP1310/4</strain>
    </source>
</reference>
<dbReference type="InterPro" id="IPR018967">
    <property type="entry name" value="FeS-contain_CDGSH-typ"/>
</dbReference>
<keyword evidence="1" id="KW-0001">2Fe-2S</keyword>
<dbReference type="Pfam" id="PF09360">
    <property type="entry name" value="zf-CDGSH"/>
    <property type="match status" value="1"/>
</dbReference>
<comment type="cofactor">
    <cofactor evidence="5">
        <name>[2Fe-2S] cluster</name>
        <dbReference type="ChEBI" id="CHEBI:190135"/>
    </cofactor>
</comment>
<dbReference type="Gene3D" id="3.40.5.90">
    <property type="entry name" value="CDGSH iron-sulfur domain, mitoNEET-type"/>
    <property type="match status" value="1"/>
</dbReference>
<dbReference type="GO" id="GO:0051537">
    <property type="term" value="F:2 iron, 2 sulfur cluster binding"/>
    <property type="evidence" value="ECO:0007669"/>
    <property type="project" value="UniProtKB-KW"/>
</dbReference>
<evidence type="ECO:0000256" key="1">
    <source>
        <dbReference type="ARBA" id="ARBA00022714"/>
    </source>
</evidence>
<dbReference type="GO" id="GO:0005741">
    <property type="term" value="C:mitochondrial outer membrane"/>
    <property type="evidence" value="ECO:0007669"/>
    <property type="project" value="TreeGrafter"/>
</dbReference>